<proteinExistence type="predicted"/>
<reference evidence="1" key="1">
    <citation type="submission" date="2020-04" db="EMBL/GenBank/DDBJ databases">
        <authorList>
            <person name="Zhang T."/>
        </authorList>
    </citation>
    <scope>NUCLEOTIDE SEQUENCE</scope>
    <source>
        <strain evidence="1">HKST-UBA10</strain>
    </source>
</reference>
<accession>A0A955L3M6</accession>
<dbReference type="EMBL" id="JAGQLG010000091">
    <property type="protein sequence ID" value="MCA9382248.1"/>
    <property type="molecule type" value="Genomic_DNA"/>
</dbReference>
<comment type="caution">
    <text evidence="1">The sequence shown here is derived from an EMBL/GenBank/DDBJ whole genome shotgun (WGS) entry which is preliminary data.</text>
</comment>
<gene>
    <name evidence="1" type="ORF">KC660_02460</name>
</gene>
<dbReference type="Proteomes" id="UP000782843">
    <property type="component" value="Unassembled WGS sequence"/>
</dbReference>
<reference evidence="1" key="2">
    <citation type="journal article" date="2021" name="Microbiome">
        <title>Successional dynamics and alternative stable states in a saline activated sludge microbial community over 9 years.</title>
        <authorList>
            <person name="Wang Y."/>
            <person name="Ye J."/>
            <person name="Ju F."/>
            <person name="Liu L."/>
            <person name="Boyd J.A."/>
            <person name="Deng Y."/>
            <person name="Parks D.H."/>
            <person name="Jiang X."/>
            <person name="Yin X."/>
            <person name="Woodcroft B.J."/>
            <person name="Tyson G.W."/>
            <person name="Hugenholtz P."/>
            <person name="Polz M.F."/>
            <person name="Zhang T."/>
        </authorList>
    </citation>
    <scope>NUCLEOTIDE SEQUENCE</scope>
    <source>
        <strain evidence="1">HKST-UBA10</strain>
    </source>
</reference>
<evidence type="ECO:0000313" key="2">
    <source>
        <dbReference type="Proteomes" id="UP000782843"/>
    </source>
</evidence>
<organism evidence="1 2">
    <name type="scientific">Candidatus Dojkabacteria bacterium</name>
    <dbReference type="NCBI Taxonomy" id="2099670"/>
    <lineage>
        <taxon>Bacteria</taxon>
        <taxon>Candidatus Dojkabacteria</taxon>
    </lineage>
</organism>
<sequence length="169" mass="17594">MNIINELAYAYDDFKWQAKTVITNTRVDLHEVAGAWKGLTREAKIKLASVLMATAVGTAVGSVLLTEIANDFLAGQSQPSTVNCIPLPSDTKLTLARVESDGTRYNYLDGLSLDSLNGHAVLLVESESAGQSAVVALGVNSQEGQTSVCVNDISVSGKGIPAALSGGGQ</sequence>
<protein>
    <submittedName>
        <fullName evidence="1">Uncharacterized protein</fullName>
    </submittedName>
</protein>
<name>A0A955L3M6_9BACT</name>
<evidence type="ECO:0000313" key="1">
    <source>
        <dbReference type="EMBL" id="MCA9382248.1"/>
    </source>
</evidence>
<dbReference type="AlphaFoldDB" id="A0A955L3M6"/>